<keyword evidence="3" id="KW-1185">Reference proteome</keyword>
<evidence type="ECO:0000256" key="1">
    <source>
        <dbReference type="SAM" id="MobiDB-lite"/>
    </source>
</evidence>
<reference evidence="2 3" key="1">
    <citation type="journal article" date="2023" name="Virus Evol.">
        <title>Computational host range prediction-The good, the bad, and the ugly.</title>
        <authorList>
            <person name="Howell A.A."/>
            <person name="Versoza C.J."/>
            <person name="Pfeifer S.P."/>
        </authorList>
    </citation>
    <scope>NUCLEOTIDE SEQUENCE [LARGE SCALE GENOMIC DNA]</scope>
    <source>
        <strain evidence="2 3">1610/1b</strain>
    </source>
</reference>
<proteinExistence type="predicted"/>
<dbReference type="EMBL" id="CP136137">
    <property type="protein sequence ID" value="WYY07246.1"/>
    <property type="molecule type" value="Genomic_DNA"/>
</dbReference>
<gene>
    <name evidence="2" type="ORF">RVF87_19955</name>
</gene>
<sequence length="194" mass="21632">MPAGLPTEQGLVWLFPRLLDRPLHPGHIRQHLLQSWNWAFGAAVHRAVITHCYPGVDSATAIHAIRDQLTSLLSLSAPDKNVAQIAALLDQHVDVFGPSDDAQFQAWRWGRLAEYQLGHALGPETWANSTTDLVRYTSRENMDMLDSADLASRVDTLLNVYYRRATRSSRSGADWTARSKPPPGMRAEPAMPRS</sequence>
<feature type="region of interest" description="Disordered" evidence="1">
    <location>
        <begin position="171"/>
        <end position="194"/>
    </location>
</feature>
<dbReference type="RefSeq" id="WP_066167953.1">
    <property type="nucleotide sequence ID" value="NZ_CP136137.1"/>
</dbReference>
<dbReference type="Proteomes" id="UP001479933">
    <property type="component" value="Chromosome"/>
</dbReference>
<accession>A0ABZ2U1R7</accession>
<evidence type="ECO:0000313" key="2">
    <source>
        <dbReference type="EMBL" id="WYY07246.1"/>
    </source>
</evidence>
<organism evidence="2 3">
    <name type="scientific">Gordonia hydrophobica</name>
    <dbReference type="NCBI Taxonomy" id="40516"/>
    <lineage>
        <taxon>Bacteria</taxon>
        <taxon>Bacillati</taxon>
        <taxon>Actinomycetota</taxon>
        <taxon>Actinomycetes</taxon>
        <taxon>Mycobacteriales</taxon>
        <taxon>Gordoniaceae</taxon>
        <taxon>Gordonia</taxon>
    </lineage>
</organism>
<name>A0ABZ2U1R7_9ACTN</name>
<evidence type="ECO:0000313" key="3">
    <source>
        <dbReference type="Proteomes" id="UP001479933"/>
    </source>
</evidence>
<protein>
    <submittedName>
        <fullName evidence="2">Uncharacterized protein</fullName>
    </submittedName>
</protein>